<dbReference type="EMBL" id="KV419399">
    <property type="protein sequence ID" value="KZS96409.1"/>
    <property type="molecule type" value="Genomic_DNA"/>
</dbReference>
<evidence type="ECO:0000313" key="1">
    <source>
        <dbReference type="EMBL" id="KZS96409.1"/>
    </source>
</evidence>
<dbReference type="InterPro" id="IPR053226">
    <property type="entry name" value="Pyrrolopyrazine_biosynth_F"/>
</dbReference>
<dbReference type="STRING" id="1314777.A0A164XYH1"/>
<dbReference type="OrthoDB" id="2405944at2759"/>
<dbReference type="Gene3D" id="3.40.50.300">
    <property type="entry name" value="P-loop containing nucleotide triphosphate hydrolases"/>
    <property type="match status" value="1"/>
</dbReference>
<accession>A0A164XYH1</accession>
<gene>
    <name evidence="1" type="ORF">SISNIDRAFT_547829</name>
</gene>
<dbReference type="InterPro" id="IPR027417">
    <property type="entry name" value="P-loop_NTPase"/>
</dbReference>
<proteinExistence type="predicted"/>
<reference evidence="1 2" key="1">
    <citation type="journal article" date="2016" name="Mol. Biol. Evol.">
        <title>Comparative Genomics of Early-Diverging Mushroom-Forming Fungi Provides Insights into the Origins of Lignocellulose Decay Capabilities.</title>
        <authorList>
            <person name="Nagy L.G."/>
            <person name="Riley R."/>
            <person name="Tritt A."/>
            <person name="Adam C."/>
            <person name="Daum C."/>
            <person name="Floudas D."/>
            <person name="Sun H."/>
            <person name="Yadav J.S."/>
            <person name="Pangilinan J."/>
            <person name="Larsson K.H."/>
            <person name="Matsuura K."/>
            <person name="Barry K."/>
            <person name="Labutti K."/>
            <person name="Kuo R."/>
            <person name="Ohm R.A."/>
            <person name="Bhattacharya S.S."/>
            <person name="Shirouzu T."/>
            <person name="Yoshinaga Y."/>
            <person name="Martin F.M."/>
            <person name="Grigoriev I.V."/>
            <person name="Hibbett D.S."/>
        </authorList>
    </citation>
    <scope>NUCLEOTIDE SEQUENCE [LARGE SCALE GENOMIC DNA]</scope>
    <source>
        <strain evidence="1 2">HHB9708</strain>
    </source>
</reference>
<dbReference type="PANTHER" id="PTHR48419:SF1">
    <property type="entry name" value="SULFOTRANSFERASE DOMAIN-CONTAINING PROTEIN"/>
    <property type="match status" value="1"/>
</dbReference>
<dbReference type="PANTHER" id="PTHR48419">
    <property type="entry name" value="SULFOTRANSFERASE DOMAIN-CONTAINING PROTEIN"/>
    <property type="match status" value="1"/>
</dbReference>
<name>A0A164XYH1_9AGAM</name>
<dbReference type="Proteomes" id="UP000076722">
    <property type="component" value="Unassembled WGS sequence"/>
</dbReference>
<dbReference type="AlphaFoldDB" id="A0A164XYH1"/>
<sequence>MSAPISTQSETTILAAPKTLKPKPVILWCHSRCCSTAVVRAMVQHPMLKVANEPFIQVIQGSQLDNIDSHPGLAIPSPWFNTTRVDIATKLSENKLPEPDAASGTINFGPDDGRIVFIKDMAQYGLRSDVFKRLRELKTRMASGVDDGEAIDDPLSTTPENPTVFPVSLLRKFNHTFLIREPERAIPSFIKSMQETLEAAAPGTEVEGDLSGYIMYLEQRLLYRFFADPKSEFNTLPYDGEEAGYVQQPQPPPLIDASDLLKDPTSVMKQYCEVIDIPFDPTMMSWSNEKPLKEFDVPWRLMFKRAEQSTGFEKDGRNPEDIMNEVKETQRANIAKLVKIWRPDYEYVESVVHGVDY</sequence>
<dbReference type="SUPFAM" id="SSF52540">
    <property type="entry name" value="P-loop containing nucleoside triphosphate hydrolases"/>
    <property type="match status" value="1"/>
</dbReference>
<organism evidence="1 2">
    <name type="scientific">Sistotremastrum niveocremeum HHB9708</name>
    <dbReference type="NCBI Taxonomy" id="1314777"/>
    <lineage>
        <taxon>Eukaryota</taxon>
        <taxon>Fungi</taxon>
        <taxon>Dikarya</taxon>
        <taxon>Basidiomycota</taxon>
        <taxon>Agaricomycotina</taxon>
        <taxon>Agaricomycetes</taxon>
        <taxon>Sistotremastrales</taxon>
        <taxon>Sistotremastraceae</taxon>
        <taxon>Sertulicium</taxon>
        <taxon>Sertulicium niveocremeum</taxon>
    </lineage>
</organism>
<protein>
    <submittedName>
        <fullName evidence="1">Uncharacterized protein</fullName>
    </submittedName>
</protein>
<evidence type="ECO:0000313" key="2">
    <source>
        <dbReference type="Proteomes" id="UP000076722"/>
    </source>
</evidence>
<keyword evidence="2" id="KW-1185">Reference proteome</keyword>
<dbReference type="Pfam" id="PF19798">
    <property type="entry name" value="Sulfotransfer_5"/>
    <property type="match status" value="1"/>
</dbReference>